<evidence type="ECO:0000256" key="1">
    <source>
        <dbReference type="SAM" id="MobiDB-lite"/>
    </source>
</evidence>
<feature type="region of interest" description="Disordered" evidence="1">
    <location>
        <begin position="67"/>
        <end position="117"/>
    </location>
</feature>
<gene>
    <name evidence="2" type="ORF">ORAREDHAP_LOCUS19978</name>
</gene>
<dbReference type="AlphaFoldDB" id="A0A6J5WVA4"/>
<keyword evidence="3" id="KW-1185">Reference proteome</keyword>
<accession>A0A6J5WVA4</accession>
<dbReference type="EMBL" id="CAEKKB010000003">
    <property type="protein sequence ID" value="CAB4303612.1"/>
    <property type="molecule type" value="Genomic_DNA"/>
</dbReference>
<sequence>MHYDIKLVDKPSRRKSKMALMKTFNNQTCLVSVNTVVRVMFDAKCPPTTNEHAKEDPEQPERHMFVLETKGDGGGGGSSGGEGELLGDAGEGLGMRGQGSFEGEQDDGYEALAIGAA</sequence>
<feature type="compositionally biased region" description="Gly residues" evidence="1">
    <location>
        <begin position="72"/>
        <end position="97"/>
    </location>
</feature>
<name>A0A6J5WVA4_PRUAR</name>
<protein>
    <submittedName>
        <fullName evidence="2">Uncharacterized protein</fullName>
    </submittedName>
</protein>
<dbReference type="Proteomes" id="UP000507245">
    <property type="component" value="Unassembled WGS sequence"/>
</dbReference>
<reference evidence="3" key="1">
    <citation type="journal article" date="2020" name="Genome Biol.">
        <title>Gamete binning: chromosome-level and haplotype-resolved genome assembly enabled by high-throughput single-cell sequencing of gamete genomes.</title>
        <authorList>
            <person name="Campoy J.A."/>
            <person name="Sun H."/>
            <person name="Goel M."/>
            <person name="Jiao W.-B."/>
            <person name="Folz-Donahue K."/>
            <person name="Wang N."/>
            <person name="Rubio M."/>
            <person name="Liu C."/>
            <person name="Kukat C."/>
            <person name="Ruiz D."/>
            <person name="Huettel B."/>
            <person name="Schneeberger K."/>
        </authorList>
    </citation>
    <scope>NUCLEOTIDE SEQUENCE [LARGE SCALE GENOMIC DNA]</scope>
    <source>
        <strain evidence="3">cv. Rojo Pasion</strain>
    </source>
</reference>
<evidence type="ECO:0000313" key="2">
    <source>
        <dbReference type="EMBL" id="CAB4303612.1"/>
    </source>
</evidence>
<proteinExistence type="predicted"/>
<evidence type="ECO:0000313" key="3">
    <source>
        <dbReference type="Proteomes" id="UP000507245"/>
    </source>
</evidence>
<organism evidence="2 3">
    <name type="scientific">Prunus armeniaca</name>
    <name type="common">Apricot</name>
    <name type="synonym">Armeniaca vulgaris</name>
    <dbReference type="NCBI Taxonomy" id="36596"/>
    <lineage>
        <taxon>Eukaryota</taxon>
        <taxon>Viridiplantae</taxon>
        <taxon>Streptophyta</taxon>
        <taxon>Embryophyta</taxon>
        <taxon>Tracheophyta</taxon>
        <taxon>Spermatophyta</taxon>
        <taxon>Magnoliopsida</taxon>
        <taxon>eudicotyledons</taxon>
        <taxon>Gunneridae</taxon>
        <taxon>Pentapetalae</taxon>
        <taxon>rosids</taxon>
        <taxon>fabids</taxon>
        <taxon>Rosales</taxon>
        <taxon>Rosaceae</taxon>
        <taxon>Amygdaloideae</taxon>
        <taxon>Amygdaleae</taxon>
        <taxon>Prunus</taxon>
    </lineage>
</organism>